<gene>
    <name evidence="2" type="ordered locus">Acid_1506</name>
</gene>
<dbReference type="EMBL" id="CP000473">
    <property type="protein sequence ID" value="ABJ82498.1"/>
    <property type="molecule type" value="Genomic_DNA"/>
</dbReference>
<sequence precursor="true">MKASLQVAAAVVLAVPGFAQSLVEPERSAAVARLFDTPPSTPSLRCEISPMNPTLNFAFRFEVVYRVQVPMSQFQGPGHSLTTYTRVIPEGRNAVYLAKTEALARTGEPDAFAEMLGAFVPGEGAYKAEVLVADDLDRTCRASWQFRARREGTERQLLPVTPPAAIEELVLDGAPPPGVKPGPRIARLTILIHASPLIPTRTELQPDDIQRTVDSLASILRELPARTVRVIAFNLDQRFTIFRAEEYDAVHAKELVDAMTQLDLGVVDAKLVRDRPAPMELLLGLVQAELQAPTPPDALILLGPRSRLRLEIPADVAGKRPTASTAIFNLQSQAGEIIPALRAIGAADPIERLVTRLKGQTIPIGTPHDLADAIHRMDSRIPKNAAPAAEPKTEPVSPTIVPPFLPTASEPGEPTEPHGDEDPVELLIQLRDRVTAQGGRIPNHTCVETIQRDVFALAAGPALKSCGALLDAARQRPAGASLKRQSTDWLRLDVAYSHAGREIYSWAGAGKFEEGEIDELVPEGAMGTGPYTTMLLSAFQKQSTKYVFDGESTLDGRRLFEYSFAVSREQSGYKVKAGNGWVITGYSGSLLLDPKRGELVRLAVRTEELPAETGTCETTTTLDYGMVELSGNGYLLPKVARQRFIGREGDEAENTISFSACRDFQAESKMNFDSPAQTPLQQPAASRAASDLPGGLPVSIELLTAVQFGKAAAGDAVEGRLAVPILDELGQTLFPKGTRLLGRLMRVETRYAPGAARTVVLRWETINAVPIALLPKRQRPEPNSVLRRRGTGFELPRPGESRYGIFNLPAGSSTLAAGVHSEWFTAKP</sequence>
<reference evidence="2" key="1">
    <citation type="submission" date="2006-10" db="EMBL/GenBank/DDBJ databases">
        <title>Complete sequence of Solibacter usitatus Ellin6076.</title>
        <authorList>
            <consortium name="US DOE Joint Genome Institute"/>
            <person name="Copeland A."/>
            <person name="Lucas S."/>
            <person name="Lapidus A."/>
            <person name="Barry K."/>
            <person name="Detter J.C."/>
            <person name="Glavina del Rio T."/>
            <person name="Hammon N."/>
            <person name="Israni S."/>
            <person name="Dalin E."/>
            <person name="Tice H."/>
            <person name="Pitluck S."/>
            <person name="Thompson L.S."/>
            <person name="Brettin T."/>
            <person name="Bruce D."/>
            <person name="Han C."/>
            <person name="Tapia R."/>
            <person name="Gilna P."/>
            <person name="Schmutz J."/>
            <person name="Larimer F."/>
            <person name="Land M."/>
            <person name="Hauser L."/>
            <person name="Kyrpides N."/>
            <person name="Mikhailova N."/>
            <person name="Janssen P.H."/>
            <person name="Kuske C.R."/>
            <person name="Richardson P."/>
        </authorList>
    </citation>
    <scope>NUCLEOTIDE SEQUENCE</scope>
    <source>
        <strain evidence="2">Ellin6076</strain>
    </source>
</reference>
<protein>
    <recommendedName>
        <fullName evidence="3">VWFA domain-containing protein</fullName>
    </recommendedName>
</protein>
<dbReference type="OrthoDB" id="127431at2"/>
<dbReference type="KEGG" id="sus:Acid_1506"/>
<name>Q028Q4_SOLUE</name>
<keyword evidence="1" id="KW-0732">Signal</keyword>
<dbReference type="InParanoid" id="Q028Q4"/>
<feature type="signal peptide" evidence="1">
    <location>
        <begin position="1"/>
        <end position="19"/>
    </location>
</feature>
<evidence type="ECO:0008006" key="3">
    <source>
        <dbReference type="Google" id="ProtNLM"/>
    </source>
</evidence>
<organism evidence="2">
    <name type="scientific">Solibacter usitatus (strain Ellin6076)</name>
    <dbReference type="NCBI Taxonomy" id="234267"/>
    <lineage>
        <taxon>Bacteria</taxon>
        <taxon>Pseudomonadati</taxon>
        <taxon>Acidobacteriota</taxon>
        <taxon>Terriglobia</taxon>
        <taxon>Bryobacterales</taxon>
        <taxon>Solibacteraceae</taxon>
        <taxon>Candidatus Solibacter</taxon>
    </lineage>
</organism>
<dbReference type="STRING" id="234267.Acid_1506"/>
<proteinExistence type="predicted"/>
<accession>Q028Q4</accession>
<feature type="chain" id="PRO_5004163439" description="VWFA domain-containing protein" evidence="1">
    <location>
        <begin position="20"/>
        <end position="828"/>
    </location>
</feature>
<evidence type="ECO:0000313" key="2">
    <source>
        <dbReference type="EMBL" id="ABJ82498.1"/>
    </source>
</evidence>
<evidence type="ECO:0000256" key="1">
    <source>
        <dbReference type="SAM" id="SignalP"/>
    </source>
</evidence>
<dbReference type="AlphaFoldDB" id="Q028Q4"/>
<dbReference type="HOGENOM" id="CLU_342221_0_0_0"/>